<keyword evidence="7" id="KW-1185">Reference proteome</keyword>
<dbReference type="EMBL" id="BRYB01000967">
    <property type="protein sequence ID" value="GMI40962.1"/>
    <property type="molecule type" value="Genomic_DNA"/>
</dbReference>
<evidence type="ECO:0000256" key="5">
    <source>
        <dbReference type="ARBA" id="ARBA00023004"/>
    </source>
</evidence>
<dbReference type="PANTHER" id="PTHR10543">
    <property type="entry name" value="BETA-CAROTENE DIOXYGENASE"/>
    <property type="match status" value="1"/>
</dbReference>
<evidence type="ECO:0000256" key="4">
    <source>
        <dbReference type="ARBA" id="ARBA00023002"/>
    </source>
</evidence>
<comment type="cofactor">
    <cofactor evidence="1">
        <name>Fe(2+)</name>
        <dbReference type="ChEBI" id="CHEBI:29033"/>
    </cofactor>
</comment>
<proteinExistence type="inferred from homology"/>
<gene>
    <name evidence="6" type="ORF">TeGR_g1927</name>
</gene>
<evidence type="ECO:0000256" key="3">
    <source>
        <dbReference type="ARBA" id="ARBA00022723"/>
    </source>
</evidence>
<evidence type="ECO:0000313" key="7">
    <source>
        <dbReference type="Proteomes" id="UP001165060"/>
    </source>
</evidence>
<comment type="caution">
    <text evidence="6">The sequence shown here is derived from an EMBL/GenBank/DDBJ whole genome shotgun (WGS) entry which is preliminary data.</text>
</comment>
<keyword evidence="4" id="KW-0560">Oxidoreductase</keyword>
<comment type="similarity">
    <text evidence="2">Belongs to the carotenoid oxygenase family.</text>
</comment>
<sequence>LTFPPPSPGASPGASCSLRLRSVRTAGYLSERQRRRRVYAGLAAFRRAASPLNAHPLPPLRHHPLPGLNKQRRNCSNGGVLYWGGRLLSLFEGCLPYKLDALSGVTVGKSQLGGVVREDDPLGEGSCVRAGEGGGELSLYSLRSDPAASAITVLTFSPSFSLLAEAEHEIPGYALLSDIGASASLHACVTPSITAPKNPRWRLQGCDPSLLSLSPSGTLHLLHPTLPPRRVPLPEMEGGWAGVSVVNCWDEEGGGVGIDVVRSAGGGEGGGEVRTIFEAKTMADYRSLADRKQLTRILVPPPSSPSPPSIAPLSPTHLCYATTSPLVSSLRHRYVYASCGATGGDAAPFQGLVKVDTEAGTEETWFPPPDSFCGPPQFVPPADPAPGAPEDSGHVLSLLYDGAADLSTLLVFSAADIAAGPVSSLPLPTPVPHPVAGAFTRDVWEEGEIYRRAKLGDKLEQKGNKFNEVKSDFSGLGLRLDDFDEYGF</sequence>
<protein>
    <submittedName>
        <fullName evidence="6">Uncharacterized protein</fullName>
    </submittedName>
</protein>
<evidence type="ECO:0000313" key="6">
    <source>
        <dbReference type="EMBL" id="GMI40962.1"/>
    </source>
</evidence>
<dbReference type="InterPro" id="IPR004294">
    <property type="entry name" value="Carotenoid_Oase"/>
</dbReference>
<feature type="non-terminal residue" evidence="6">
    <location>
        <position position="1"/>
    </location>
</feature>
<organism evidence="6 7">
    <name type="scientific">Tetraparma gracilis</name>
    <dbReference type="NCBI Taxonomy" id="2962635"/>
    <lineage>
        <taxon>Eukaryota</taxon>
        <taxon>Sar</taxon>
        <taxon>Stramenopiles</taxon>
        <taxon>Ochrophyta</taxon>
        <taxon>Bolidophyceae</taxon>
        <taxon>Parmales</taxon>
        <taxon>Triparmaceae</taxon>
        <taxon>Tetraparma</taxon>
    </lineage>
</organism>
<dbReference type="Proteomes" id="UP001165060">
    <property type="component" value="Unassembled WGS sequence"/>
</dbReference>
<keyword evidence="3" id="KW-0479">Metal-binding</keyword>
<reference evidence="6 7" key="1">
    <citation type="journal article" date="2023" name="Commun. Biol.">
        <title>Genome analysis of Parmales, the sister group of diatoms, reveals the evolutionary specialization of diatoms from phago-mixotrophs to photoautotrophs.</title>
        <authorList>
            <person name="Ban H."/>
            <person name="Sato S."/>
            <person name="Yoshikawa S."/>
            <person name="Yamada K."/>
            <person name="Nakamura Y."/>
            <person name="Ichinomiya M."/>
            <person name="Sato N."/>
            <person name="Blanc-Mathieu R."/>
            <person name="Endo H."/>
            <person name="Kuwata A."/>
            <person name="Ogata H."/>
        </authorList>
    </citation>
    <scope>NUCLEOTIDE SEQUENCE [LARGE SCALE GENOMIC DNA]</scope>
</reference>
<dbReference type="Pfam" id="PF03055">
    <property type="entry name" value="RPE65"/>
    <property type="match status" value="1"/>
</dbReference>
<accession>A0ABQ6N4X1</accession>
<dbReference type="PANTHER" id="PTHR10543:SF89">
    <property type="entry name" value="CAROTENOID 9,10(9',10')-CLEAVAGE DIOXYGENASE 1"/>
    <property type="match status" value="1"/>
</dbReference>
<evidence type="ECO:0000256" key="1">
    <source>
        <dbReference type="ARBA" id="ARBA00001954"/>
    </source>
</evidence>
<evidence type="ECO:0000256" key="2">
    <source>
        <dbReference type="ARBA" id="ARBA00006787"/>
    </source>
</evidence>
<name>A0ABQ6N4X1_9STRA</name>
<keyword evidence="5" id="KW-0408">Iron</keyword>